<protein>
    <recommendedName>
        <fullName evidence="4">Cuticle protein</fullName>
    </recommendedName>
</protein>
<keyword evidence="1" id="KW-0193">Cuticle</keyword>
<dbReference type="GO" id="GO:0042302">
    <property type="term" value="F:structural constituent of cuticle"/>
    <property type="evidence" value="ECO:0007669"/>
    <property type="project" value="UniProtKB-UniRule"/>
</dbReference>
<evidence type="ECO:0000256" key="1">
    <source>
        <dbReference type="PROSITE-ProRule" id="PRU00497"/>
    </source>
</evidence>
<sequence length="294" mass="30841">MATFTLPSPWTPVLLCYTPGATPPAAGDTRGLGMSLGTTPALGRAGPREGVAGQVLLYNLRRLICRSSLCHSHPPRHRQDSAMKLLVLLAAAAVCAGAPQMLQPLPYIPSPAIVYSSSFTPAVTKIQKPGVQLHFPANVRFVAPAPVAQPVVQAVPHPVQYQAPAVAVAPAPVVVAAAPEPLNAPEPPMPSVGVPFVGGQFHAQDELKQYSFGHFGGPNTRVETRDALGRTKGSFAYVNPKGDVDVRKYAAAPGMGFKVAASDLPDDTPEVASLKAAHEKSFRTIKEMITGARA</sequence>
<evidence type="ECO:0000313" key="3">
    <source>
        <dbReference type="Proteomes" id="UP001487740"/>
    </source>
</evidence>
<proteinExistence type="predicted"/>
<dbReference type="EMBL" id="JARAKH010000019">
    <property type="protein sequence ID" value="KAK8394500.1"/>
    <property type="molecule type" value="Genomic_DNA"/>
</dbReference>
<accession>A0AAW0U6R1</accession>
<dbReference type="InterPro" id="IPR000618">
    <property type="entry name" value="Insect_cuticle"/>
</dbReference>
<dbReference type="PROSITE" id="PS51155">
    <property type="entry name" value="CHIT_BIND_RR_2"/>
    <property type="match status" value="1"/>
</dbReference>
<name>A0AAW0U6R1_SCYPA</name>
<reference evidence="2 3" key="1">
    <citation type="submission" date="2023-03" db="EMBL/GenBank/DDBJ databases">
        <title>High-quality genome of Scylla paramamosain provides insights in environmental adaptation.</title>
        <authorList>
            <person name="Zhang L."/>
        </authorList>
    </citation>
    <scope>NUCLEOTIDE SEQUENCE [LARGE SCALE GENOMIC DNA]</scope>
    <source>
        <strain evidence="2">LZ_2023a</strain>
        <tissue evidence="2">Muscle</tissue>
    </source>
</reference>
<dbReference type="AlphaFoldDB" id="A0AAW0U6R1"/>
<comment type="caution">
    <text evidence="2">The sequence shown here is derived from an EMBL/GenBank/DDBJ whole genome shotgun (WGS) entry which is preliminary data.</text>
</comment>
<organism evidence="2 3">
    <name type="scientific">Scylla paramamosain</name>
    <name type="common">Mud crab</name>
    <dbReference type="NCBI Taxonomy" id="85552"/>
    <lineage>
        <taxon>Eukaryota</taxon>
        <taxon>Metazoa</taxon>
        <taxon>Ecdysozoa</taxon>
        <taxon>Arthropoda</taxon>
        <taxon>Crustacea</taxon>
        <taxon>Multicrustacea</taxon>
        <taxon>Malacostraca</taxon>
        <taxon>Eumalacostraca</taxon>
        <taxon>Eucarida</taxon>
        <taxon>Decapoda</taxon>
        <taxon>Pleocyemata</taxon>
        <taxon>Brachyura</taxon>
        <taxon>Eubrachyura</taxon>
        <taxon>Portunoidea</taxon>
        <taxon>Portunidae</taxon>
        <taxon>Portuninae</taxon>
        <taxon>Scylla</taxon>
    </lineage>
</organism>
<keyword evidence="3" id="KW-1185">Reference proteome</keyword>
<dbReference type="Proteomes" id="UP001487740">
    <property type="component" value="Unassembled WGS sequence"/>
</dbReference>
<evidence type="ECO:0000313" key="2">
    <source>
        <dbReference type="EMBL" id="KAK8394500.1"/>
    </source>
</evidence>
<evidence type="ECO:0008006" key="4">
    <source>
        <dbReference type="Google" id="ProtNLM"/>
    </source>
</evidence>
<dbReference type="Pfam" id="PF00379">
    <property type="entry name" value="Chitin_bind_4"/>
    <property type="match status" value="1"/>
</dbReference>
<gene>
    <name evidence="2" type="ORF">O3P69_006583</name>
</gene>